<dbReference type="InterPro" id="IPR002559">
    <property type="entry name" value="Transposase_11"/>
</dbReference>
<evidence type="ECO:0000259" key="1">
    <source>
        <dbReference type="Pfam" id="PF01609"/>
    </source>
</evidence>
<dbReference type="EMBL" id="JAOQKE010000033">
    <property type="protein sequence ID" value="MCU6726660.1"/>
    <property type="molecule type" value="Genomic_DNA"/>
</dbReference>
<dbReference type="InterPro" id="IPR012337">
    <property type="entry name" value="RNaseH-like_sf"/>
</dbReference>
<proteinExistence type="predicted"/>
<evidence type="ECO:0000313" key="3">
    <source>
        <dbReference type="Proteomes" id="UP001652338"/>
    </source>
</evidence>
<organism evidence="2 3">
    <name type="scientific">Muricoprocola aceti</name>
    <dbReference type="NCBI Taxonomy" id="2981772"/>
    <lineage>
        <taxon>Bacteria</taxon>
        <taxon>Bacillati</taxon>
        <taxon>Bacillota</taxon>
        <taxon>Clostridia</taxon>
        <taxon>Lachnospirales</taxon>
        <taxon>Lachnospiraceae</taxon>
        <taxon>Muricoprocola</taxon>
    </lineage>
</organism>
<keyword evidence="3" id="KW-1185">Reference proteome</keyword>
<name>A0ABT2SQZ4_9FIRM</name>
<accession>A0ABT2SQZ4</accession>
<dbReference type="RefSeq" id="WP_262655898.1">
    <property type="nucleotide sequence ID" value="NZ_JAOQKE010000033.1"/>
</dbReference>
<sequence>MIRRKTFNDARVLKKWQVIIDATELDEGYQKKNDYYLSRCYNRWKADEFIKYHRSVLEAKLYLGNNLVCSIASEPIENTEYIDQSGEKIKQDCESKAFIRLAKKMKQSFPRLPIIITADGLYVSQKVIQTCTDNGWDYIIRYKEGCAPTIALEYQALPEKEKIGSEIEYQNQIIFQNTDVNLIYYTEKKVQTDGKEKITEFAWITNITITKSNAKKIVKAGRNRWKIENQGFNRQKHWQGNIEHACSWDEQAQKNHYLMEQIADFIKQLYEYYYLRKNKKNCKKMYLLNC</sequence>
<gene>
    <name evidence="2" type="ORF">OCV47_15255</name>
</gene>
<evidence type="ECO:0000313" key="2">
    <source>
        <dbReference type="EMBL" id="MCU6726660.1"/>
    </source>
</evidence>
<dbReference type="Pfam" id="PF01609">
    <property type="entry name" value="DDE_Tnp_1"/>
    <property type="match status" value="1"/>
</dbReference>
<dbReference type="SUPFAM" id="SSF53098">
    <property type="entry name" value="Ribonuclease H-like"/>
    <property type="match status" value="1"/>
</dbReference>
<protein>
    <submittedName>
        <fullName evidence="2">Transposase</fullName>
    </submittedName>
</protein>
<comment type="caution">
    <text evidence="2">The sequence shown here is derived from an EMBL/GenBank/DDBJ whole genome shotgun (WGS) entry which is preliminary data.</text>
</comment>
<dbReference type="Proteomes" id="UP001652338">
    <property type="component" value="Unassembled WGS sequence"/>
</dbReference>
<reference evidence="2 3" key="1">
    <citation type="journal article" date="2021" name="ISME Commun">
        <title>Automated analysis of genomic sequences facilitates high-throughput and comprehensive description of bacteria.</title>
        <authorList>
            <person name="Hitch T.C.A."/>
        </authorList>
    </citation>
    <scope>NUCLEOTIDE SEQUENCE [LARGE SCALE GENOMIC DNA]</scope>
    <source>
        <strain evidence="2 3">Sanger_29</strain>
    </source>
</reference>
<feature type="domain" description="Transposase IS4-like" evidence="1">
    <location>
        <begin position="95"/>
        <end position="229"/>
    </location>
</feature>